<dbReference type="InterPro" id="IPR000523">
    <property type="entry name" value="Mg_chelatse_chII-like_cat_dom"/>
</dbReference>
<dbReference type="GO" id="GO:0005524">
    <property type="term" value="F:ATP binding"/>
    <property type="evidence" value="ECO:0007669"/>
    <property type="project" value="InterPro"/>
</dbReference>
<dbReference type="STRING" id="68895.RR42_m0855"/>
<proteinExistence type="predicted"/>
<feature type="region of interest" description="Disordered" evidence="1">
    <location>
        <begin position="1"/>
        <end position="38"/>
    </location>
</feature>
<name>A0A0C4Y078_9BURK</name>
<dbReference type="Proteomes" id="UP000031843">
    <property type="component" value="Chromosome main"/>
</dbReference>
<reference evidence="3 4" key="1">
    <citation type="journal article" date="2015" name="Genome Announc.">
        <title>Complete Genome Sequence of Cupriavidus basilensis 4G11, Isolated from the Oak Ridge Field Research Center Site.</title>
        <authorList>
            <person name="Ray J."/>
            <person name="Waters R.J."/>
            <person name="Skerker J.M."/>
            <person name="Kuehl J.V."/>
            <person name="Price M.N."/>
            <person name="Huang J."/>
            <person name="Chakraborty R."/>
            <person name="Arkin A.P."/>
            <person name="Deutschbauer A."/>
        </authorList>
    </citation>
    <scope>NUCLEOTIDE SEQUENCE [LARGE SCALE GENOMIC DNA]</scope>
    <source>
        <strain evidence="3">4G11</strain>
    </source>
</reference>
<gene>
    <name evidence="3" type="ORF">RR42_m0855</name>
</gene>
<dbReference type="SUPFAM" id="SSF52540">
    <property type="entry name" value="P-loop containing nucleoside triphosphate hydrolases"/>
    <property type="match status" value="1"/>
</dbReference>
<feature type="compositionally biased region" description="Basic and acidic residues" evidence="1">
    <location>
        <begin position="23"/>
        <end position="32"/>
    </location>
</feature>
<keyword evidence="4" id="KW-1185">Reference proteome</keyword>
<dbReference type="Pfam" id="PF01078">
    <property type="entry name" value="Mg_chelatase"/>
    <property type="match status" value="1"/>
</dbReference>
<dbReference type="RefSeq" id="WP_052494438.1">
    <property type="nucleotide sequence ID" value="NZ_CP010536.1"/>
</dbReference>
<evidence type="ECO:0000313" key="3">
    <source>
        <dbReference type="EMBL" id="AJG18267.1"/>
    </source>
</evidence>
<organism evidence="3 4">
    <name type="scientific">Cupriavidus basilensis</name>
    <dbReference type="NCBI Taxonomy" id="68895"/>
    <lineage>
        <taxon>Bacteria</taxon>
        <taxon>Pseudomonadati</taxon>
        <taxon>Pseudomonadota</taxon>
        <taxon>Betaproteobacteria</taxon>
        <taxon>Burkholderiales</taxon>
        <taxon>Burkholderiaceae</taxon>
        <taxon>Cupriavidus</taxon>
    </lineage>
</organism>
<dbReference type="AlphaFoldDB" id="A0A0C4Y078"/>
<feature type="domain" description="AAA+ ATPase" evidence="2">
    <location>
        <begin position="180"/>
        <end position="368"/>
    </location>
</feature>
<protein>
    <submittedName>
        <fullName evidence="3">Putative ATPase with chaperone activity, associated with Flp pilus assembly</fullName>
    </submittedName>
</protein>
<dbReference type="InterPro" id="IPR027417">
    <property type="entry name" value="P-loop_NTPase"/>
</dbReference>
<dbReference type="SMART" id="SM00382">
    <property type="entry name" value="AAA"/>
    <property type="match status" value="1"/>
</dbReference>
<dbReference type="KEGG" id="cbw:RR42_m0855"/>
<accession>A0A0C4Y078</accession>
<dbReference type="InterPro" id="IPR003593">
    <property type="entry name" value="AAA+_ATPase"/>
</dbReference>
<evidence type="ECO:0000313" key="4">
    <source>
        <dbReference type="Proteomes" id="UP000031843"/>
    </source>
</evidence>
<dbReference type="Gene3D" id="3.40.50.300">
    <property type="entry name" value="P-loop containing nucleotide triphosphate hydrolases"/>
    <property type="match status" value="1"/>
</dbReference>
<evidence type="ECO:0000256" key="1">
    <source>
        <dbReference type="SAM" id="MobiDB-lite"/>
    </source>
</evidence>
<evidence type="ECO:0000259" key="2">
    <source>
        <dbReference type="SMART" id="SM00382"/>
    </source>
</evidence>
<dbReference type="EMBL" id="CP010536">
    <property type="protein sequence ID" value="AJG18267.1"/>
    <property type="molecule type" value="Genomic_DNA"/>
</dbReference>
<feature type="compositionally biased region" description="Polar residues" evidence="1">
    <location>
        <begin position="1"/>
        <end position="10"/>
    </location>
</feature>
<dbReference type="OrthoDB" id="9783370at2"/>
<sequence length="471" mass="51066">MIEHNTSGTAQRAPAPGFEADNPDDHGREQVRPWHPAPRTVADTGIDVTLLVGLLMKAAYLHRSAMLTQLADTLKLPAMVTHEIASIAVQERMLEVAHRGASDLDVRFRLTDAGYARAAELVARSSYVGAAPVTLDAYLAAVQRHSVRQASVSRADMAAAFGDLVVPSHLLDEVGMAVNTGRALMLYGPAGSGKTYLAQRLGKLLPGAVPVPHAITVASEIIQVFDPLVHVPVDTADAPLQLRATDRRWTICHRPAVLSGGELTLSMLDLRYDAMSGFYQAPPHMKANNGIYIIDDLGRQLVGVSELLNRWIVPLDRGVDMFSLQTGVRFSVPFDVWPVFSTNLDPQQLGDEAFLRRLGSKLFIGPLSSDDYREVYLRAASDVGLESTEAAFDFLLEGLHFPSRTPLLACIPRDLLVLVASSVLYHRGPPQVTQDALRGAWKCYFGAQAVPESTRPSGMGIAWQAAPQAAS</sequence>